<feature type="region of interest" description="Disordered" evidence="2">
    <location>
        <begin position="1"/>
        <end position="55"/>
    </location>
</feature>
<proteinExistence type="predicted"/>
<dbReference type="Proteomes" id="UP000186303">
    <property type="component" value="Chromosome 2"/>
</dbReference>
<dbReference type="Pfam" id="PF10262">
    <property type="entry name" value="Rdx"/>
    <property type="match status" value="1"/>
</dbReference>
<name>A0A1M8A4E6_MALS4</name>
<sequence>MPDKQLPALPTPERRAYERPAHYSMPVHGLHDRSSAPTSAQHGRHTNDDSAARPHTSSYLGASFALAPLASFPSASSLSEPVSAPIGDTITPMSSTPTQTVSPSRTSGAPTLSVALPSPYLLLASSQTSTEFGAPTDTAPRAPPMTQVPVDGPNEPPHTSVHGMYADAPASQTAHLDAPLPLGPLVTPQDIPCVEPPNIDMLPPIPEDWAAGLVQPCLIIEYCDRCRWQHRATWIQTELLITFSAKQAEHDSAASGGGSLASTMLVPRVAPETAGRFRVWLAAQDATGTTLMHLLWDRKTEGGFPELKELKRRVRDKIAPTQHLGHSERV</sequence>
<accession>A0A1M8A4E6</accession>
<dbReference type="Gene3D" id="3.40.30.10">
    <property type="entry name" value="Glutaredoxin"/>
    <property type="match status" value="1"/>
</dbReference>
<dbReference type="InterPro" id="IPR011893">
    <property type="entry name" value="Selenoprotein_Rdx-typ"/>
</dbReference>
<keyword evidence="1" id="KW-0676">Redox-active center</keyword>
<dbReference type="EMBL" id="LT671822">
    <property type="protein sequence ID" value="SHO77291.1"/>
    <property type="molecule type" value="Genomic_DNA"/>
</dbReference>
<feature type="compositionally biased region" description="Polar residues" evidence="2">
    <location>
        <begin position="91"/>
        <end position="110"/>
    </location>
</feature>
<dbReference type="OrthoDB" id="60822at2759"/>
<keyword evidence="4" id="KW-1185">Reference proteome</keyword>
<dbReference type="SUPFAM" id="SSF52833">
    <property type="entry name" value="Thioredoxin-like"/>
    <property type="match status" value="1"/>
</dbReference>
<dbReference type="PANTHER" id="PTHR36417">
    <property type="entry name" value="SELENOPROTEIN DOMAIN PROTEIN (AFU_ORTHOLOGUE AFUA_1G05220)"/>
    <property type="match status" value="1"/>
</dbReference>
<evidence type="ECO:0000256" key="2">
    <source>
        <dbReference type="SAM" id="MobiDB-lite"/>
    </source>
</evidence>
<feature type="region of interest" description="Disordered" evidence="2">
    <location>
        <begin position="74"/>
        <end position="112"/>
    </location>
</feature>
<evidence type="ECO:0000256" key="1">
    <source>
        <dbReference type="ARBA" id="ARBA00023284"/>
    </source>
</evidence>
<protein>
    <submittedName>
        <fullName evidence="3">Uncharacterized protein</fullName>
    </submittedName>
</protein>
<evidence type="ECO:0000313" key="4">
    <source>
        <dbReference type="Proteomes" id="UP000186303"/>
    </source>
</evidence>
<gene>
    <name evidence="3" type="ORF">MSYG_1632</name>
</gene>
<feature type="compositionally biased region" description="Basic and acidic residues" evidence="2">
    <location>
        <begin position="12"/>
        <end position="21"/>
    </location>
</feature>
<dbReference type="InterPro" id="IPR036249">
    <property type="entry name" value="Thioredoxin-like_sf"/>
</dbReference>
<dbReference type="AlphaFoldDB" id="A0A1M8A4E6"/>
<dbReference type="VEuPathDB" id="FungiDB:MSYG_1632"/>
<dbReference type="PANTHER" id="PTHR36417:SF2">
    <property type="entry name" value="SELENOPROTEIN DOMAIN PROTEIN (AFU_ORTHOLOGUE AFUA_1G05220)"/>
    <property type="match status" value="1"/>
</dbReference>
<feature type="region of interest" description="Disordered" evidence="2">
    <location>
        <begin position="128"/>
        <end position="164"/>
    </location>
</feature>
<organism evidence="3 4">
    <name type="scientific">Malassezia sympodialis (strain ATCC 42132)</name>
    <name type="common">Atopic eczema-associated yeast</name>
    <dbReference type="NCBI Taxonomy" id="1230383"/>
    <lineage>
        <taxon>Eukaryota</taxon>
        <taxon>Fungi</taxon>
        <taxon>Dikarya</taxon>
        <taxon>Basidiomycota</taxon>
        <taxon>Ustilaginomycotina</taxon>
        <taxon>Malasseziomycetes</taxon>
        <taxon>Malasseziales</taxon>
        <taxon>Malasseziaceae</taxon>
        <taxon>Malassezia</taxon>
    </lineage>
</organism>
<evidence type="ECO:0000313" key="3">
    <source>
        <dbReference type="EMBL" id="SHO77291.1"/>
    </source>
</evidence>
<reference evidence="4" key="1">
    <citation type="journal article" date="2017" name="Nucleic Acids Res.">
        <title>Proteogenomics produces comprehensive and highly accurate protein-coding gene annotation in a complete genome assembly of Malassezia sympodialis.</title>
        <authorList>
            <person name="Zhu Y."/>
            <person name="Engstroem P.G."/>
            <person name="Tellgren-Roth C."/>
            <person name="Baudo C.D."/>
            <person name="Kennell J.C."/>
            <person name="Sun S."/>
            <person name="Billmyre R.B."/>
            <person name="Schroeder M.S."/>
            <person name="Andersson A."/>
            <person name="Holm T."/>
            <person name="Sigurgeirsson B."/>
            <person name="Wu G."/>
            <person name="Sankaranarayanan S.R."/>
            <person name="Siddharthan R."/>
            <person name="Sanyal K."/>
            <person name="Lundeberg J."/>
            <person name="Nystedt B."/>
            <person name="Boekhout T."/>
            <person name="Dawson T.L. Jr."/>
            <person name="Heitman J."/>
            <person name="Scheynius A."/>
            <person name="Lehtioe J."/>
        </authorList>
    </citation>
    <scope>NUCLEOTIDE SEQUENCE [LARGE SCALE GENOMIC DNA]</scope>
    <source>
        <strain evidence="4">ATCC 42132</strain>
    </source>
</reference>
<feature type="compositionally biased region" description="Low complexity" evidence="2">
    <location>
        <begin position="74"/>
        <end position="85"/>
    </location>
</feature>